<keyword evidence="3" id="KW-1185">Reference proteome</keyword>
<proteinExistence type="predicted"/>
<dbReference type="SUPFAM" id="SSF81383">
    <property type="entry name" value="F-box domain"/>
    <property type="match status" value="1"/>
</dbReference>
<feature type="domain" description="F-box" evidence="1">
    <location>
        <begin position="6"/>
        <end position="40"/>
    </location>
</feature>
<evidence type="ECO:0000313" key="2">
    <source>
        <dbReference type="EMBL" id="OEL13884.1"/>
    </source>
</evidence>
<dbReference type="InterPro" id="IPR036047">
    <property type="entry name" value="F-box-like_dom_sf"/>
</dbReference>
<dbReference type="Pfam" id="PF12937">
    <property type="entry name" value="F-box-like"/>
    <property type="match status" value="1"/>
</dbReference>
<dbReference type="AlphaFoldDB" id="A0A1E5ULY0"/>
<comment type="caution">
    <text evidence="2">The sequence shown here is derived from an EMBL/GenBank/DDBJ whole genome shotgun (WGS) entry which is preliminary data.</text>
</comment>
<dbReference type="OrthoDB" id="623820at2759"/>
<evidence type="ECO:0000313" key="3">
    <source>
        <dbReference type="Proteomes" id="UP000095767"/>
    </source>
</evidence>
<dbReference type="PANTHER" id="PTHR35828:SF16">
    <property type="entry name" value="F-BOX DOMAIN-CONTAINING PROTEIN"/>
    <property type="match status" value="1"/>
</dbReference>
<evidence type="ECO:0000259" key="1">
    <source>
        <dbReference type="Pfam" id="PF12937"/>
    </source>
</evidence>
<gene>
    <name evidence="2" type="ORF">BAE44_0025097</name>
</gene>
<dbReference type="Gene3D" id="1.20.1280.50">
    <property type="match status" value="1"/>
</dbReference>
<dbReference type="PANTHER" id="PTHR35828">
    <property type="entry name" value="OS08G0203800 PROTEIN-RELATED"/>
    <property type="match status" value="1"/>
</dbReference>
<dbReference type="Proteomes" id="UP000095767">
    <property type="component" value="Unassembled WGS sequence"/>
</dbReference>
<accession>A0A1E5ULY0</accession>
<dbReference type="InterPro" id="IPR001810">
    <property type="entry name" value="F-box_dom"/>
</dbReference>
<name>A0A1E5ULY0_9POAL</name>
<dbReference type="EMBL" id="LWDX02071946">
    <property type="protein sequence ID" value="OEL13884.1"/>
    <property type="molecule type" value="Genomic_DNA"/>
</dbReference>
<protein>
    <recommendedName>
        <fullName evidence="1">F-box domain-containing protein</fullName>
    </recommendedName>
</protein>
<organism evidence="2 3">
    <name type="scientific">Dichanthelium oligosanthes</name>
    <dbReference type="NCBI Taxonomy" id="888268"/>
    <lineage>
        <taxon>Eukaryota</taxon>
        <taxon>Viridiplantae</taxon>
        <taxon>Streptophyta</taxon>
        <taxon>Embryophyta</taxon>
        <taxon>Tracheophyta</taxon>
        <taxon>Spermatophyta</taxon>
        <taxon>Magnoliopsida</taxon>
        <taxon>Liliopsida</taxon>
        <taxon>Poales</taxon>
        <taxon>Poaceae</taxon>
        <taxon>PACMAD clade</taxon>
        <taxon>Panicoideae</taxon>
        <taxon>Panicodae</taxon>
        <taxon>Paniceae</taxon>
        <taxon>Dichantheliinae</taxon>
        <taxon>Dichanthelium</taxon>
    </lineage>
</organism>
<sequence length="124" mass="14111">MDADMWSSLPCDLLVEILRRLYATAVVRCAGACRPWRRAIIANASCLRPRPDRFNPNLFIGFFYRCWPYGPHVARLEYVPGPFENDLTMRAAGTPCYMRRDDPCYTTLSFFIPRAATGGVGVEQ</sequence>
<reference evidence="2 3" key="1">
    <citation type="submission" date="2016-09" db="EMBL/GenBank/DDBJ databases">
        <title>The draft genome of Dichanthelium oligosanthes: A C3 panicoid grass species.</title>
        <authorList>
            <person name="Studer A.J."/>
            <person name="Schnable J.C."/>
            <person name="Brutnell T.P."/>
        </authorList>
    </citation>
    <scope>NUCLEOTIDE SEQUENCE [LARGE SCALE GENOMIC DNA]</scope>
    <source>
        <strain evidence="3">cv. Kellogg 1175</strain>
        <tissue evidence="2">Leaf</tissue>
    </source>
</reference>